<evidence type="ECO:0000313" key="3">
    <source>
        <dbReference type="EMBL" id="BAA99446.1"/>
    </source>
</evidence>
<protein>
    <submittedName>
        <fullName evidence="2">Orf100b protein</fullName>
    </submittedName>
    <submittedName>
        <fullName evidence="3">Orf100d protein</fullName>
    </submittedName>
</protein>
<dbReference type="EMBL" id="BA000009">
    <property type="protein sequence ID" value="BAA99446.1"/>
    <property type="molecule type" value="Genomic_DNA"/>
</dbReference>
<name>Q9MDV6_BETVV</name>
<sequence>MYRHSETNRLRGPSLMGHGPENSPRYPPIFLMNASHKKRRLCFIRHSARSSERYNRANSRASRGKGTTISTSFQQSRPRRRPKHLNQIQLTLPEHQLNQS</sequence>
<dbReference type="GeneID" id="809511"/>
<keyword evidence="3" id="KW-0496">Mitochondrion</keyword>
<accession>Q9MDV6</accession>
<reference evidence="3" key="1">
    <citation type="journal article" date="2000" name="Nucleic Acids Res.">
        <title>The complete nucleotide sequence of the mitochondrial genome of sugar beet (Beta vulgaris L.) reveals a novel gene for tRNACys(GCA).</title>
        <authorList>
            <person name="Kubo T."/>
            <person name="Nishizawa S."/>
            <person name="Sugawara A."/>
            <person name="Itchoda N."/>
            <person name="Estiati A."/>
            <person name="Mikami T."/>
        </authorList>
    </citation>
    <scope>NUCLEOTIDE SEQUENCE</scope>
</reference>
<dbReference type="RefSeq" id="NP_064054.1">
    <property type="nucleotide sequence ID" value="NC_002511.2"/>
</dbReference>
<evidence type="ECO:0000256" key="1">
    <source>
        <dbReference type="SAM" id="MobiDB-lite"/>
    </source>
</evidence>
<reference evidence="3" key="2">
    <citation type="journal article" date="2006" name="Mol. Genet. Genomics">
        <title>Patterns of partial RNA editing in mitochondrial genes of Beta vulgaris.</title>
        <authorList>
            <person name="Mower J.P."/>
            <person name="Palmer J.D."/>
        </authorList>
    </citation>
    <scope>NUCLEOTIDE SEQUENCE</scope>
</reference>
<dbReference type="KEGG" id="bvg:809521"/>
<dbReference type="AlphaFoldDB" id="Q9MDV6"/>
<geneLocation type="mitochondrion" evidence="3"/>
<organism evidence="3">
    <name type="scientific">Beta vulgaris subsp. vulgaris</name>
    <name type="common">Beet</name>
    <dbReference type="NCBI Taxonomy" id="3555"/>
    <lineage>
        <taxon>Eukaryota</taxon>
        <taxon>Viridiplantae</taxon>
        <taxon>Streptophyta</taxon>
        <taxon>Embryophyta</taxon>
        <taxon>Tracheophyta</taxon>
        <taxon>Spermatophyta</taxon>
        <taxon>Magnoliopsida</taxon>
        <taxon>eudicotyledons</taxon>
        <taxon>Gunneridae</taxon>
        <taxon>Pentapetalae</taxon>
        <taxon>Caryophyllales</taxon>
        <taxon>Chenopodiaceae</taxon>
        <taxon>Betoideae</taxon>
        <taxon>Beta</taxon>
    </lineage>
</organism>
<feature type="region of interest" description="Disordered" evidence="1">
    <location>
        <begin position="47"/>
        <end position="100"/>
    </location>
</feature>
<gene>
    <name evidence="3" type="primary">orf100d</name>
    <name evidence="2" type="synonym">orf100b</name>
</gene>
<proteinExistence type="predicted"/>
<feature type="compositionally biased region" description="Polar residues" evidence="1">
    <location>
        <begin position="86"/>
        <end position="100"/>
    </location>
</feature>
<dbReference type="EMBL" id="BA000009">
    <property type="protein sequence ID" value="BAA99334.1"/>
    <property type="molecule type" value="Genomic_DNA"/>
</dbReference>
<dbReference type="RefSeq" id="NP_064023.1">
    <property type="nucleotide sequence ID" value="NC_002511.2"/>
</dbReference>
<dbReference type="KEGG" id="bvg:809511"/>
<feature type="compositionally biased region" description="Polar residues" evidence="1">
    <location>
        <begin position="56"/>
        <end position="76"/>
    </location>
</feature>
<feature type="region of interest" description="Disordered" evidence="1">
    <location>
        <begin position="1"/>
        <end position="27"/>
    </location>
</feature>
<evidence type="ECO:0000313" key="2">
    <source>
        <dbReference type="EMBL" id="BAA99334.1"/>
    </source>
</evidence>
<dbReference type="GeneID" id="809521"/>